<keyword evidence="4" id="KW-1185">Reference proteome</keyword>
<sequence>MGAIRTRMCRVRQSDRKEVKEVKELPQRHQPGRSKKWTLEEDQWLKERVMDFWKGEISQDTSFPSSVWKKIESETVDGKRLGRCAITCKRRWDIINPFSRRIAGRWMPDEEERFVDALREQMGGSSDGGNNNKKELFDLEKLAKVEWGRVSSKVGTRSDVQCRSHMYKTFLTCNHGHWDASEVARLVRGLAEHGIRWNKLHHVVKTRSAFQIKNKYYNSMQRVTLLARRRLTQQQQFE</sequence>
<dbReference type="Proteomes" id="UP000749646">
    <property type="component" value="Unassembled WGS sequence"/>
</dbReference>
<protein>
    <recommendedName>
        <fullName evidence="5">Myb-like domain-containing protein</fullName>
    </recommendedName>
</protein>
<accession>A0A9P6IT43</accession>
<proteinExistence type="predicted"/>
<dbReference type="Gene3D" id="1.10.10.60">
    <property type="entry name" value="Homeodomain-like"/>
    <property type="match status" value="3"/>
</dbReference>
<dbReference type="InterPro" id="IPR001005">
    <property type="entry name" value="SANT/Myb"/>
</dbReference>
<organism evidence="3 4">
    <name type="scientific">Modicella reniformis</name>
    <dbReference type="NCBI Taxonomy" id="1440133"/>
    <lineage>
        <taxon>Eukaryota</taxon>
        <taxon>Fungi</taxon>
        <taxon>Fungi incertae sedis</taxon>
        <taxon>Mucoromycota</taxon>
        <taxon>Mortierellomycotina</taxon>
        <taxon>Mortierellomycetes</taxon>
        <taxon>Mortierellales</taxon>
        <taxon>Mortierellaceae</taxon>
        <taxon>Modicella</taxon>
    </lineage>
</organism>
<name>A0A9P6IT43_9FUNG</name>
<evidence type="ECO:0000313" key="3">
    <source>
        <dbReference type="EMBL" id="KAF9945029.1"/>
    </source>
</evidence>
<evidence type="ECO:0008006" key="5">
    <source>
        <dbReference type="Google" id="ProtNLM"/>
    </source>
</evidence>
<feature type="domain" description="Myb-like" evidence="1">
    <location>
        <begin position="29"/>
        <end position="96"/>
    </location>
</feature>
<dbReference type="PANTHER" id="PTHR45614">
    <property type="entry name" value="MYB PROTEIN-RELATED"/>
    <property type="match status" value="1"/>
</dbReference>
<dbReference type="GO" id="GO:0000981">
    <property type="term" value="F:DNA-binding transcription factor activity, RNA polymerase II-specific"/>
    <property type="evidence" value="ECO:0007669"/>
    <property type="project" value="TreeGrafter"/>
</dbReference>
<dbReference type="SMART" id="SM00717">
    <property type="entry name" value="SANT"/>
    <property type="match status" value="3"/>
</dbReference>
<dbReference type="AlphaFoldDB" id="A0A9P6IT43"/>
<dbReference type="CDD" id="cd00167">
    <property type="entry name" value="SANT"/>
    <property type="match status" value="2"/>
</dbReference>
<dbReference type="PROSITE" id="PS50090">
    <property type="entry name" value="MYB_LIKE"/>
    <property type="match status" value="2"/>
</dbReference>
<evidence type="ECO:0000313" key="4">
    <source>
        <dbReference type="Proteomes" id="UP000749646"/>
    </source>
</evidence>
<dbReference type="SUPFAM" id="SSF46689">
    <property type="entry name" value="Homeodomain-like"/>
    <property type="match status" value="2"/>
</dbReference>
<dbReference type="EMBL" id="JAAAHW010008142">
    <property type="protein sequence ID" value="KAF9945029.1"/>
    <property type="molecule type" value="Genomic_DNA"/>
</dbReference>
<dbReference type="InterPro" id="IPR009057">
    <property type="entry name" value="Homeodomain-like_sf"/>
</dbReference>
<dbReference type="InterPro" id="IPR050560">
    <property type="entry name" value="MYB_TF"/>
</dbReference>
<evidence type="ECO:0000259" key="2">
    <source>
        <dbReference type="PROSITE" id="PS51294"/>
    </source>
</evidence>
<reference evidence="3" key="1">
    <citation type="journal article" date="2020" name="Fungal Divers.">
        <title>Resolving the Mortierellaceae phylogeny through synthesis of multi-gene phylogenetics and phylogenomics.</title>
        <authorList>
            <person name="Vandepol N."/>
            <person name="Liber J."/>
            <person name="Desiro A."/>
            <person name="Na H."/>
            <person name="Kennedy M."/>
            <person name="Barry K."/>
            <person name="Grigoriev I.V."/>
            <person name="Miller A.N."/>
            <person name="O'Donnell K."/>
            <person name="Stajich J.E."/>
            <person name="Bonito G."/>
        </authorList>
    </citation>
    <scope>NUCLEOTIDE SEQUENCE</scope>
    <source>
        <strain evidence="3">MES-2147</strain>
    </source>
</reference>
<dbReference type="InterPro" id="IPR017930">
    <property type="entry name" value="Myb_dom"/>
</dbReference>
<comment type="caution">
    <text evidence="3">The sequence shown here is derived from an EMBL/GenBank/DDBJ whole genome shotgun (WGS) entry which is preliminary data.</text>
</comment>
<dbReference type="GO" id="GO:0000978">
    <property type="term" value="F:RNA polymerase II cis-regulatory region sequence-specific DNA binding"/>
    <property type="evidence" value="ECO:0007669"/>
    <property type="project" value="TreeGrafter"/>
</dbReference>
<feature type="domain" description="Myb-like" evidence="1">
    <location>
        <begin position="104"/>
        <end position="170"/>
    </location>
</feature>
<gene>
    <name evidence="3" type="ORF">BGZ65_011274</name>
</gene>
<dbReference type="OrthoDB" id="2143914at2759"/>
<dbReference type="GO" id="GO:0005634">
    <property type="term" value="C:nucleus"/>
    <property type="evidence" value="ECO:0007669"/>
    <property type="project" value="TreeGrafter"/>
</dbReference>
<dbReference type="PANTHER" id="PTHR45614:SF51">
    <property type="entry name" value="MYB-LIKE DNA-BINDING PROTEIN BAS1"/>
    <property type="match status" value="1"/>
</dbReference>
<evidence type="ECO:0000259" key="1">
    <source>
        <dbReference type="PROSITE" id="PS50090"/>
    </source>
</evidence>
<feature type="domain" description="HTH myb-type" evidence="2">
    <location>
        <begin position="172"/>
        <end position="224"/>
    </location>
</feature>
<dbReference type="Pfam" id="PF00249">
    <property type="entry name" value="Myb_DNA-binding"/>
    <property type="match status" value="2"/>
</dbReference>
<dbReference type="PROSITE" id="PS51294">
    <property type="entry name" value="HTH_MYB"/>
    <property type="match status" value="1"/>
</dbReference>